<dbReference type="Proteomes" id="UP000298030">
    <property type="component" value="Unassembled WGS sequence"/>
</dbReference>
<dbReference type="OrthoDB" id="3059203at2759"/>
<proteinExistence type="predicted"/>
<organism evidence="1 2">
    <name type="scientific">Coprinellus micaceus</name>
    <name type="common">Glistening ink-cap mushroom</name>
    <name type="synonym">Coprinus micaceus</name>
    <dbReference type="NCBI Taxonomy" id="71717"/>
    <lineage>
        <taxon>Eukaryota</taxon>
        <taxon>Fungi</taxon>
        <taxon>Dikarya</taxon>
        <taxon>Basidiomycota</taxon>
        <taxon>Agaricomycotina</taxon>
        <taxon>Agaricomycetes</taxon>
        <taxon>Agaricomycetidae</taxon>
        <taxon>Agaricales</taxon>
        <taxon>Agaricineae</taxon>
        <taxon>Psathyrellaceae</taxon>
        <taxon>Coprinellus</taxon>
    </lineage>
</organism>
<sequence length="202" mass="22119">MTSVSASSTISRSALRRWIEQAKTYVSPERDSGTLVPRTKNWKRLLRPFARKLVVVAEVGGTSAEIAPVIGPSVKGALKALSQVLSSVETHYQNQDNIVHLREKLQSLEERLVDYCPTSENVALLVRCLVSTQRTLEELLSASSLDHDHVASAIAQCERDVSFFLDEFSASPFILRSHPILISSTPTSPGSWAYRDAGSGPA</sequence>
<keyword evidence="2" id="KW-1185">Reference proteome</keyword>
<evidence type="ECO:0008006" key="3">
    <source>
        <dbReference type="Google" id="ProtNLM"/>
    </source>
</evidence>
<reference evidence="1 2" key="1">
    <citation type="journal article" date="2019" name="Nat. Ecol. Evol.">
        <title>Megaphylogeny resolves global patterns of mushroom evolution.</title>
        <authorList>
            <person name="Varga T."/>
            <person name="Krizsan K."/>
            <person name="Foldi C."/>
            <person name="Dima B."/>
            <person name="Sanchez-Garcia M."/>
            <person name="Sanchez-Ramirez S."/>
            <person name="Szollosi G.J."/>
            <person name="Szarkandi J.G."/>
            <person name="Papp V."/>
            <person name="Albert L."/>
            <person name="Andreopoulos W."/>
            <person name="Angelini C."/>
            <person name="Antonin V."/>
            <person name="Barry K.W."/>
            <person name="Bougher N.L."/>
            <person name="Buchanan P."/>
            <person name="Buyck B."/>
            <person name="Bense V."/>
            <person name="Catcheside P."/>
            <person name="Chovatia M."/>
            <person name="Cooper J."/>
            <person name="Damon W."/>
            <person name="Desjardin D."/>
            <person name="Finy P."/>
            <person name="Geml J."/>
            <person name="Haridas S."/>
            <person name="Hughes K."/>
            <person name="Justo A."/>
            <person name="Karasinski D."/>
            <person name="Kautmanova I."/>
            <person name="Kiss B."/>
            <person name="Kocsube S."/>
            <person name="Kotiranta H."/>
            <person name="LaButti K.M."/>
            <person name="Lechner B.E."/>
            <person name="Liimatainen K."/>
            <person name="Lipzen A."/>
            <person name="Lukacs Z."/>
            <person name="Mihaltcheva S."/>
            <person name="Morgado L.N."/>
            <person name="Niskanen T."/>
            <person name="Noordeloos M.E."/>
            <person name="Ohm R.A."/>
            <person name="Ortiz-Santana B."/>
            <person name="Ovrebo C."/>
            <person name="Racz N."/>
            <person name="Riley R."/>
            <person name="Savchenko A."/>
            <person name="Shiryaev A."/>
            <person name="Soop K."/>
            <person name="Spirin V."/>
            <person name="Szebenyi C."/>
            <person name="Tomsovsky M."/>
            <person name="Tulloss R.E."/>
            <person name="Uehling J."/>
            <person name="Grigoriev I.V."/>
            <person name="Vagvolgyi C."/>
            <person name="Papp T."/>
            <person name="Martin F.M."/>
            <person name="Miettinen O."/>
            <person name="Hibbett D.S."/>
            <person name="Nagy L.G."/>
        </authorList>
    </citation>
    <scope>NUCLEOTIDE SEQUENCE [LARGE SCALE GENOMIC DNA]</scope>
    <source>
        <strain evidence="1 2">FP101781</strain>
    </source>
</reference>
<evidence type="ECO:0000313" key="1">
    <source>
        <dbReference type="EMBL" id="TEB37964.1"/>
    </source>
</evidence>
<evidence type="ECO:0000313" key="2">
    <source>
        <dbReference type="Proteomes" id="UP000298030"/>
    </source>
</evidence>
<dbReference type="AlphaFoldDB" id="A0A4Y7TVK5"/>
<dbReference type="EMBL" id="QPFP01000003">
    <property type="protein sequence ID" value="TEB37964.1"/>
    <property type="molecule type" value="Genomic_DNA"/>
</dbReference>
<name>A0A4Y7TVK5_COPMI</name>
<accession>A0A4Y7TVK5</accession>
<gene>
    <name evidence="1" type="ORF">FA13DRAFT_714239</name>
</gene>
<comment type="caution">
    <text evidence="1">The sequence shown here is derived from an EMBL/GenBank/DDBJ whole genome shotgun (WGS) entry which is preliminary data.</text>
</comment>
<protein>
    <recommendedName>
        <fullName evidence="3">Fungal N-terminal domain-containing protein</fullName>
    </recommendedName>
</protein>